<dbReference type="AlphaFoldDB" id="A0A371F001"/>
<organism evidence="2 3">
    <name type="scientific">Mucuna pruriens</name>
    <name type="common">Velvet bean</name>
    <name type="synonym">Dolichos pruriens</name>
    <dbReference type="NCBI Taxonomy" id="157652"/>
    <lineage>
        <taxon>Eukaryota</taxon>
        <taxon>Viridiplantae</taxon>
        <taxon>Streptophyta</taxon>
        <taxon>Embryophyta</taxon>
        <taxon>Tracheophyta</taxon>
        <taxon>Spermatophyta</taxon>
        <taxon>Magnoliopsida</taxon>
        <taxon>eudicotyledons</taxon>
        <taxon>Gunneridae</taxon>
        <taxon>Pentapetalae</taxon>
        <taxon>rosids</taxon>
        <taxon>fabids</taxon>
        <taxon>Fabales</taxon>
        <taxon>Fabaceae</taxon>
        <taxon>Papilionoideae</taxon>
        <taxon>50 kb inversion clade</taxon>
        <taxon>NPAAA clade</taxon>
        <taxon>indigoferoid/millettioid clade</taxon>
        <taxon>Phaseoleae</taxon>
        <taxon>Mucuna</taxon>
    </lineage>
</organism>
<dbReference type="InterPro" id="IPR025452">
    <property type="entry name" value="DUF4218"/>
</dbReference>
<dbReference type="Proteomes" id="UP000257109">
    <property type="component" value="Unassembled WGS sequence"/>
</dbReference>
<accession>A0A371F001</accession>
<feature type="domain" description="DUF4218" evidence="1">
    <location>
        <begin position="31"/>
        <end position="95"/>
    </location>
</feature>
<dbReference type="PANTHER" id="PTHR48258:SF3">
    <property type="entry name" value="FK506-BINDING PROTEIN 4-LIKE ISOFORM X1"/>
    <property type="match status" value="1"/>
</dbReference>
<evidence type="ECO:0000313" key="3">
    <source>
        <dbReference type="Proteomes" id="UP000257109"/>
    </source>
</evidence>
<protein>
    <recommendedName>
        <fullName evidence="1">DUF4218 domain-containing protein</fullName>
    </recommendedName>
</protein>
<gene>
    <name evidence="2" type="ORF">CR513_49029</name>
</gene>
<dbReference type="Pfam" id="PF13960">
    <property type="entry name" value="DUF4218"/>
    <property type="match status" value="1"/>
</dbReference>
<evidence type="ECO:0000259" key="1">
    <source>
        <dbReference type="Pfam" id="PF13960"/>
    </source>
</evidence>
<reference evidence="2" key="1">
    <citation type="submission" date="2018-05" db="EMBL/GenBank/DDBJ databases">
        <title>Draft genome of Mucuna pruriens seed.</title>
        <authorList>
            <person name="Nnadi N.E."/>
            <person name="Vos R."/>
            <person name="Hasami M.H."/>
            <person name="Devisetty U.K."/>
            <person name="Aguiy J.C."/>
        </authorList>
    </citation>
    <scope>NUCLEOTIDE SEQUENCE [LARGE SCALE GENOMIC DNA]</scope>
    <source>
        <strain evidence="2">JCA_2017</strain>
    </source>
</reference>
<proteinExistence type="predicted"/>
<sequence length="223" mass="25605">MKSHDYLVFMQQLLSIAFDSLPKCNNFFRELTSTILNVEKLRVIKDNIPMLLCKWEQIFSPSFFNSMEHLPFHLPYEAIVGGLVQYCWLCLFERYKTSNHLYTIALYLSMGSQIHLRDKDDFNESAQDLGHIPTDSESSGMAYHEHETGVNLVSDRGELHACHLKCIGLSLVKTDYMPTIWSVVVRDIIYNMLGVGPRDLRGHGFAYVTSSSRPLENPMAHEL</sequence>
<dbReference type="OrthoDB" id="1886754at2759"/>
<evidence type="ECO:0000313" key="2">
    <source>
        <dbReference type="EMBL" id="RDX71601.1"/>
    </source>
</evidence>
<comment type="caution">
    <text evidence="2">The sequence shown here is derived from an EMBL/GenBank/DDBJ whole genome shotgun (WGS) entry which is preliminary data.</text>
</comment>
<name>A0A371F001_MUCPR</name>
<dbReference type="PANTHER" id="PTHR48258">
    <property type="entry name" value="DUF4218 DOMAIN-CONTAINING PROTEIN-RELATED"/>
    <property type="match status" value="1"/>
</dbReference>
<dbReference type="EMBL" id="QJKJ01011263">
    <property type="protein sequence ID" value="RDX71601.1"/>
    <property type="molecule type" value="Genomic_DNA"/>
</dbReference>
<keyword evidence="3" id="KW-1185">Reference proteome</keyword>
<feature type="non-terminal residue" evidence="2">
    <location>
        <position position="1"/>
    </location>
</feature>